<feature type="transmembrane region" description="Helical" evidence="13">
    <location>
        <begin position="338"/>
        <end position="355"/>
    </location>
</feature>
<evidence type="ECO:0000256" key="1">
    <source>
        <dbReference type="ARBA" id="ARBA00004651"/>
    </source>
</evidence>
<dbReference type="Pfam" id="PF00358">
    <property type="entry name" value="PTS_EIIA_1"/>
    <property type="match status" value="1"/>
</dbReference>
<dbReference type="PANTHER" id="PTHR30009">
    <property type="entry name" value="CYTOCHROME C-TYPE SYNTHESIS PROTEIN AND PTS TRANSMEMBRANE COMPONENT"/>
    <property type="match status" value="1"/>
</dbReference>
<dbReference type="GO" id="GO:0055056">
    <property type="term" value="F:D-glucose transmembrane transporter activity"/>
    <property type="evidence" value="ECO:0007669"/>
    <property type="project" value="InterPro"/>
</dbReference>
<dbReference type="Gene3D" id="3.30.1360.60">
    <property type="entry name" value="Glucose permease domain IIB"/>
    <property type="match status" value="1"/>
</dbReference>
<evidence type="ECO:0000256" key="11">
    <source>
        <dbReference type="PROSITE-ProRule" id="PRU00421"/>
    </source>
</evidence>
<dbReference type="InterPro" id="IPR011299">
    <property type="entry name" value="PTS_IIBC_glc"/>
</dbReference>
<keyword evidence="10 13" id="KW-0472">Membrane</keyword>
<evidence type="ECO:0000256" key="13">
    <source>
        <dbReference type="SAM" id="Phobius"/>
    </source>
</evidence>
<dbReference type="GO" id="GO:0090563">
    <property type="term" value="F:protein-phosphocysteine-sugar phosphotransferase activity"/>
    <property type="evidence" value="ECO:0007669"/>
    <property type="project" value="TreeGrafter"/>
</dbReference>
<dbReference type="InterPro" id="IPR003352">
    <property type="entry name" value="PTS_EIIC"/>
</dbReference>
<dbReference type="AlphaFoldDB" id="A0A7D4WVR7"/>
<dbReference type="GO" id="GO:0005886">
    <property type="term" value="C:plasma membrane"/>
    <property type="evidence" value="ECO:0007669"/>
    <property type="project" value="UniProtKB-SubCell"/>
</dbReference>
<evidence type="ECO:0000256" key="7">
    <source>
        <dbReference type="ARBA" id="ARBA00022692"/>
    </source>
</evidence>
<dbReference type="NCBIfam" id="TIGR00826">
    <property type="entry name" value="EIIB_glc"/>
    <property type="match status" value="1"/>
</dbReference>
<keyword evidence="4" id="KW-0762">Sugar transport</keyword>
<evidence type="ECO:0000259" key="15">
    <source>
        <dbReference type="PROSITE" id="PS51098"/>
    </source>
</evidence>
<protein>
    <submittedName>
        <fullName evidence="17">Galactose-specific enzyme II</fullName>
    </submittedName>
</protein>
<dbReference type="SUPFAM" id="SSF55604">
    <property type="entry name" value="Glucose permease domain IIB"/>
    <property type="match status" value="1"/>
</dbReference>
<dbReference type="InterPro" id="IPR050429">
    <property type="entry name" value="PTS_Glucose_EIICBA"/>
</dbReference>
<dbReference type="NCBIfam" id="TIGR00830">
    <property type="entry name" value="PTBA"/>
    <property type="match status" value="1"/>
</dbReference>
<dbReference type="PROSITE" id="PS01035">
    <property type="entry name" value="PTS_EIIB_TYPE_1_CYS"/>
    <property type="match status" value="1"/>
</dbReference>
<keyword evidence="2" id="KW-0813">Transport</keyword>
<dbReference type="InterPro" id="IPR004719">
    <property type="entry name" value="PTS_maltose/Glc_sub_IIC"/>
</dbReference>
<dbReference type="InterPro" id="IPR011055">
    <property type="entry name" value="Dup_hybrid_motif"/>
</dbReference>
<feature type="transmembrane region" description="Helical" evidence="13">
    <location>
        <begin position="102"/>
        <end position="121"/>
    </location>
</feature>
<keyword evidence="7 13" id="KW-0812">Transmembrane</keyword>
<evidence type="ECO:0000256" key="6">
    <source>
        <dbReference type="ARBA" id="ARBA00022683"/>
    </source>
</evidence>
<evidence type="ECO:0000256" key="8">
    <source>
        <dbReference type="ARBA" id="ARBA00022777"/>
    </source>
</evidence>
<proteinExistence type="predicted"/>
<keyword evidence="9 13" id="KW-1133">Transmembrane helix</keyword>
<dbReference type="PANTHER" id="PTHR30009:SF20">
    <property type="entry name" value="PTS SYSTEM GLUCOSE-SPECIFIC EIICB COMPONENT-RELATED"/>
    <property type="match status" value="1"/>
</dbReference>
<dbReference type="PROSITE" id="PS51098">
    <property type="entry name" value="PTS_EIIB_TYPE_1"/>
    <property type="match status" value="1"/>
</dbReference>
<dbReference type="NCBIfam" id="TIGR00852">
    <property type="entry name" value="pts-Glc"/>
    <property type="match status" value="1"/>
</dbReference>
<feature type="transmembrane region" description="Helical" evidence="13">
    <location>
        <begin position="167"/>
        <end position="185"/>
    </location>
</feature>
<dbReference type="CDD" id="cd00212">
    <property type="entry name" value="PTS_IIB_glc"/>
    <property type="match status" value="1"/>
</dbReference>
<feature type="domain" description="PTS EIIA type-1" evidence="14">
    <location>
        <begin position="579"/>
        <end position="683"/>
    </location>
</feature>
<evidence type="ECO:0000256" key="10">
    <source>
        <dbReference type="ARBA" id="ARBA00023136"/>
    </source>
</evidence>
<evidence type="ECO:0000256" key="3">
    <source>
        <dbReference type="ARBA" id="ARBA00022475"/>
    </source>
</evidence>
<feature type="region of interest" description="Disordered" evidence="12">
    <location>
        <begin position="541"/>
        <end position="560"/>
    </location>
</feature>
<dbReference type="InterPro" id="IPR001996">
    <property type="entry name" value="PTS_IIB_1"/>
</dbReference>
<evidence type="ECO:0000313" key="17">
    <source>
        <dbReference type="EMBL" id="QKV28194.1"/>
    </source>
</evidence>
<dbReference type="PROSITE" id="PS51093">
    <property type="entry name" value="PTS_EIIA_TYPE_1"/>
    <property type="match status" value="1"/>
</dbReference>
<dbReference type="InterPro" id="IPR036878">
    <property type="entry name" value="Glu_permease_IIB"/>
</dbReference>
<dbReference type="NCBIfam" id="TIGR02002">
    <property type="entry name" value="PTS-II-BC-glcB"/>
    <property type="match status" value="1"/>
</dbReference>
<evidence type="ECO:0000259" key="14">
    <source>
        <dbReference type="PROSITE" id="PS51093"/>
    </source>
</evidence>
<dbReference type="PROSITE" id="PS00371">
    <property type="entry name" value="PTS_EIIA_TYPE_1_HIS"/>
    <property type="match status" value="1"/>
</dbReference>
<dbReference type="GO" id="GO:0008982">
    <property type="term" value="F:protein-N(PI)-phosphohistidine-sugar phosphotransferase activity"/>
    <property type="evidence" value="ECO:0007669"/>
    <property type="project" value="InterPro"/>
</dbReference>
<dbReference type="GO" id="GO:1904659">
    <property type="term" value="P:D-glucose transmembrane transport"/>
    <property type="evidence" value="ECO:0007669"/>
    <property type="project" value="InterPro"/>
</dbReference>
<comment type="subcellular location">
    <subcellularLocation>
        <location evidence="1">Cell membrane</location>
        <topology evidence="1">Multi-pass membrane protein</topology>
    </subcellularLocation>
</comment>
<feature type="transmembrane region" description="Helical" evidence="13">
    <location>
        <begin position="128"/>
        <end position="147"/>
    </location>
</feature>
<keyword evidence="8" id="KW-0418">Kinase</keyword>
<sequence>MPFLLRRLPRKRPLHFRYMNRSFAVKLKKRKLKEVMKMKRAFGTLQKVGKALMLPVAILPAAGILLAFGNALKNPALTDKIPALKADWVVLISNVMEQAGGIVFSNLSLLFAVGVAIGLAGGDGVAGLAAIIGYLIMNVTMSVILGVTSDMIGADPSYANILGIPTLQTGVFGGIIVGILAAYMYNKYFNIELPQYLGFFAGKRFVPIVTAASAVVLGILMTFVWPPIQHGLNAFSHNMIDANKTLAAFIFGVIERALIPFGLHHIFYAPFWFEFGEYVNKAGQVVHGDQKIFFEQLKDGVKLTAGTFMTGKFPFMMFGLPAAALAIYHEARPENKKVVAGIMGSAALTSFLTGITEPIEFSFLFVAPALFAIHCVFAGLSFMIMHLLNVKIGMTFSGGVIDFLLFGVLPNRTAWWLVIPVGLVFAVIYYFGFRFAIRKWDLATPGREKTVEEAPKAEAAAAGDLPYEVLAALGGKENIEHLDACITRLRVSVHDIGQVDKDRLKALGAAGVLEVGNNVQAIFGPKSDMLKGQIQDIMQGKAPARAEEKPKAAASEAAKSETIASPMSGEVVPLAEVPDQVFSQKMMGDGFAVMPTDGTVVSPVDGKIINVFPTKHAIGIQSAGGHEMLIHVGIDTVKLNGQGFEALVKEGDEVKKGQPILRVDLDYVKQNAPSIVTPVIFTNLEAGETVHVNKQGPVARGEDAVVTIS</sequence>
<dbReference type="InterPro" id="IPR013013">
    <property type="entry name" value="PTS_EIIC_1"/>
</dbReference>
<organism evidence="17">
    <name type="scientific">Geobacillus stearothermophilus</name>
    <name type="common">Bacillus stearothermophilus</name>
    <dbReference type="NCBI Taxonomy" id="1422"/>
    <lineage>
        <taxon>Bacteria</taxon>
        <taxon>Bacillati</taxon>
        <taxon>Bacillota</taxon>
        <taxon>Bacilli</taxon>
        <taxon>Bacillales</taxon>
        <taxon>Anoxybacillaceae</taxon>
        <taxon>Geobacillus</taxon>
    </lineage>
</organism>
<dbReference type="Gene3D" id="2.70.70.10">
    <property type="entry name" value="Glucose Permease (Domain IIA)"/>
    <property type="match status" value="1"/>
</dbReference>
<reference evidence="17" key="1">
    <citation type="journal article" date="2020" name="J. Biol. Chem.">
        <title>Cross-utilization of beta-galactosides and cellobiose in Geobacillus stearothermophilus.</title>
        <authorList>
            <person name="Shulami S."/>
            <person name="Zehavi A."/>
            <person name="Belakhov V."/>
            <person name="Salama R."/>
            <person name="Lansky S."/>
            <person name="Baasov T."/>
            <person name="Shoham G."/>
            <person name="Shoham Y."/>
        </authorList>
    </citation>
    <scope>NUCLEOTIDE SEQUENCE</scope>
    <source>
        <strain evidence="17">T-1</strain>
    </source>
</reference>
<dbReference type="PROSITE" id="PS51103">
    <property type="entry name" value="PTS_EIIC_TYPE_1"/>
    <property type="match status" value="1"/>
</dbReference>
<accession>A0A7D4WVR7</accession>
<dbReference type="InterPro" id="IPR001127">
    <property type="entry name" value="PTS_EIIA_1_perm"/>
</dbReference>
<evidence type="ECO:0000256" key="12">
    <source>
        <dbReference type="SAM" id="MobiDB-lite"/>
    </source>
</evidence>
<evidence type="ECO:0000256" key="2">
    <source>
        <dbReference type="ARBA" id="ARBA00022448"/>
    </source>
</evidence>
<feature type="transmembrane region" description="Helical" evidence="13">
    <location>
        <begin position="392"/>
        <end position="409"/>
    </location>
</feature>
<name>A0A7D4WVR7_GEOSE</name>
<keyword evidence="6" id="KW-0598">Phosphotransferase system</keyword>
<dbReference type="FunFam" id="2.70.70.10:FF:000001">
    <property type="entry name" value="PTS system glucose-specific IIA component"/>
    <property type="match status" value="1"/>
</dbReference>
<keyword evidence="3" id="KW-1003">Cell membrane</keyword>
<feature type="transmembrane region" description="Helical" evidence="13">
    <location>
        <begin position="415"/>
        <end position="437"/>
    </location>
</feature>
<dbReference type="GO" id="GO:0009401">
    <property type="term" value="P:phosphoenolpyruvate-dependent sugar phosphotransferase system"/>
    <property type="evidence" value="ECO:0007669"/>
    <property type="project" value="UniProtKB-KW"/>
</dbReference>
<feature type="transmembrane region" description="Helical" evidence="13">
    <location>
        <begin position="205"/>
        <end position="225"/>
    </location>
</feature>
<dbReference type="FunFam" id="3.30.1360.60:FF:000001">
    <property type="entry name" value="PTS system glucose-specific IIBC component PtsG"/>
    <property type="match status" value="1"/>
</dbReference>
<feature type="domain" description="PTS EIIC type-1" evidence="16">
    <location>
        <begin position="39"/>
        <end position="449"/>
    </location>
</feature>
<gene>
    <name evidence="17" type="primary">ptsA</name>
</gene>
<evidence type="ECO:0000256" key="4">
    <source>
        <dbReference type="ARBA" id="ARBA00022597"/>
    </source>
</evidence>
<dbReference type="InterPro" id="IPR018113">
    <property type="entry name" value="PTrfase_EIIB_Cys"/>
</dbReference>
<evidence type="ECO:0000256" key="9">
    <source>
        <dbReference type="ARBA" id="ARBA00022989"/>
    </source>
</evidence>
<feature type="active site" description="Phosphocysteine intermediate; for EIIB activity" evidence="11">
    <location>
        <position position="485"/>
    </location>
</feature>
<dbReference type="SUPFAM" id="SSF51261">
    <property type="entry name" value="Duplicated hybrid motif"/>
    <property type="match status" value="1"/>
</dbReference>
<feature type="domain" description="PTS EIIB type-1" evidence="15">
    <location>
        <begin position="463"/>
        <end position="544"/>
    </location>
</feature>
<feature type="transmembrane region" description="Helical" evidence="13">
    <location>
        <begin position="361"/>
        <end position="385"/>
    </location>
</feature>
<feature type="transmembrane region" description="Helical" evidence="13">
    <location>
        <begin position="313"/>
        <end position="331"/>
    </location>
</feature>
<dbReference type="Pfam" id="PF00367">
    <property type="entry name" value="PTS_EIIB"/>
    <property type="match status" value="1"/>
</dbReference>
<dbReference type="EMBL" id="MT441723">
    <property type="protein sequence ID" value="QKV28194.1"/>
    <property type="molecule type" value="Genomic_DNA"/>
</dbReference>
<dbReference type="GO" id="GO:0016301">
    <property type="term" value="F:kinase activity"/>
    <property type="evidence" value="ECO:0007669"/>
    <property type="project" value="UniProtKB-KW"/>
</dbReference>
<dbReference type="Pfam" id="PF02378">
    <property type="entry name" value="PTS_EIIC"/>
    <property type="match status" value="1"/>
</dbReference>
<evidence type="ECO:0000259" key="16">
    <source>
        <dbReference type="PROSITE" id="PS51103"/>
    </source>
</evidence>
<evidence type="ECO:0000256" key="5">
    <source>
        <dbReference type="ARBA" id="ARBA00022679"/>
    </source>
</evidence>
<dbReference type="CDD" id="cd00210">
    <property type="entry name" value="PTS_IIA_glc"/>
    <property type="match status" value="1"/>
</dbReference>
<keyword evidence="5" id="KW-0808">Transferase</keyword>